<evidence type="ECO:0000256" key="2">
    <source>
        <dbReference type="ARBA" id="ARBA00004141"/>
    </source>
</evidence>
<dbReference type="RefSeq" id="WP_144332466.1">
    <property type="nucleotide sequence ID" value="NZ_VLPL01000003.1"/>
</dbReference>
<protein>
    <recommendedName>
        <fullName evidence="10">NADH-quinone oxidoreductase subunit K</fullName>
        <ecNumber evidence="10">7.1.1.-</ecNumber>
    </recommendedName>
    <alternativeName>
        <fullName evidence="10">NADH dehydrogenase I subunit K</fullName>
    </alternativeName>
    <alternativeName>
        <fullName evidence="10">NDH-1 subunit K</fullName>
    </alternativeName>
</protein>
<comment type="function">
    <text evidence="10">NDH-1 shuttles electrons from NADH, via FMN and iron-sulfur (Fe-S) centers, to quinones in the respiratory chain. The immediate electron acceptor for the enzyme in this species is believed to be a menaquinone. Couples the redox reaction to proton translocation (for every two electrons transferred, four hydrogen ions are translocated across the cytoplasmic membrane), and thus conserves the redox energy in a proton gradient.</text>
</comment>
<name>A0A556MZZ8_9FLAO</name>
<dbReference type="OrthoDB" id="9810120at2"/>
<dbReference type="FunFam" id="1.10.287.3510:FF:000001">
    <property type="entry name" value="NADH-quinone oxidoreductase subunit K"/>
    <property type="match status" value="1"/>
</dbReference>
<dbReference type="NCBIfam" id="NF004320">
    <property type="entry name" value="PRK05715.1-2"/>
    <property type="match status" value="1"/>
</dbReference>
<keyword evidence="12" id="KW-1185">Reference proteome</keyword>
<evidence type="ECO:0000256" key="1">
    <source>
        <dbReference type="ARBA" id="ARBA00002378"/>
    </source>
</evidence>
<comment type="catalytic activity">
    <reaction evidence="10">
        <text>a quinone + NADH + 5 H(+)(in) = a quinol + NAD(+) + 4 H(+)(out)</text>
        <dbReference type="Rhea" id="RHEA:57888"/>
        <dbReference type="ChEBI" id="CHEBI:15378"/>
        <dbReference type="ChEBI" id="CHEBI:24646"/>
        <dbReference type="ChEBI" id="CHEBI:57540"/>
        <dbReference type="ChEBI" id="CHEBI:57945"/>
        <dbReference type="ChEBI" id="CHEBI:132124"/>
    </reaction>
</comment>
<sequence length="109" mass="12154">MLLATLFESGVKIEHYMVLATALFVIGVFGVLYRKNAIILLMCIELMLNAVNLLLVAFSTYFGQADGQLFVFFIMVVAAAEATVGLSILVLLYRNTRSTDIRLFNKLKN</sequence>
<evidence type="ECO:0000313" key="12">
    <source>
        <dbReference type="Proteomes" id="UP000316008"/>
    </source>
</evidence>
<dbReference type="NCBIfam" id="NF004321">
    <property type="entry name" value="PRK05715.1-3"/>
    <property type="match status" value="1"/>
</dbReference>
<dbReference type="GO" id="GO:0005886">
    <property type="term" value="C:plasma membrane"/>
    <property type="evidence" value="ECO:0007669"/>
    <property type="project" value="UniProtKB-SubCell"/>
</dbReference>
<keyword evidence="4 10" id="KW-0813">Transport</keyword>
<proteinExistence type="inferred from homology"/>
<keyword evidence="7 10" id="KW-1278">Translocase</keyword>
<comment type="function">
    <text evidence="1">NDH-1 shuttles electrons from NADH, via FMN and iron-sulfur (Fe-S) centers, to quinones in the respiratory chain. The immediate electron acceptor for the enzyme in this species is believed to be ubiquinone. Couples the redox reaction to proton translocation (for every two electrons transferred, four hydrogen ions are translocated across the cytoplasmic membrane), and thus conserves the redox energy in a proton gradient.</text>
</comment>
<feature type="transmembrane region" description="Helical" evidence="10">
    <location>
        <begin position="40"/>
        <end position="63"/>
    </location>
</feature>
<evidence type="ECO:0000313" key="11">
    <source>
        <dbReference type="EMBL" id="TSJ45510.1"/>
    </source>
</evidence>
<dbReference type="HAMAP" id="MF_01456">
    <property type="entry name" value="NDH1_NuoK"/>
    <property type="match status" value="1"/>
</dbReference>
<feature type="transmembrane region" description="Helical" evidence="10">
    <location>
        <begin position="69"/>
        <end position="93"/>
    </location>
</feature>
<evidence type="ECO:0000256" key="9">
    <source>
        <dbReference type="ARBA" id="ARBA00023136"/>
    </source>
</evidence>
<dbReference type="AlphaFoldDB" id="A0A556MZZ8"/>
<gene>
    <name evidence="10 11" type="primary">nuoK</name>
    <name evidence="11" type="ORF">FO442_07070</name>
</gene>
<dbReference type="GO" id="GO:0030964">
    <property type="term" value="C:NADH dehydrogenase complex"/>
    <property type="evidence" value="ECO:0007669"/>
    <property type="project" value="TreeGrafter"/>
</dbReference>
<dbReference type="EMBL" id="VLPL01000003">
    <property type="protein sequence ID" value="TSJ45510.1"/>
    <property type="molecule type" value="Genomic_DNA"/>
</dbReference>
<keyword evidence="6 10" id="KW-0874">Quinone</keyword>
<comment type="similarity">
    <text evidence="3 10">Belongs to the complex I subunit 4L family.</text>
</comment>
<keyword evidence="11" id="KW-0560">Oxidoreductase</keyword>
<organism evidence="11 12">
    <name type="scientific">Fluviicola chungangensis</name>
    <dbReference type="NCBI Taxonomy" id="2597671"/>
    <lineage>
        <taxon>Bacteria</taxon>
        <taxon>Pseudomonadati</taxon>
        <taxon>Bacteroidota</taxon>
        <taxon>Flavobacteriia</taxon>
        <taxon>Flavobacteriales</taxon>
        <taxon>Crocinitomicaceae</taxon>
        <taxon>Fluviicola</taxon>
    </lineage>
</organism>
<dbReference type="PANTHER" id="PTHR11434">
    <property type="entry name" value="NADH-UBIQUINONE OXIDOREDUCTASE SUBUNIT ND4L"/>
    <property type="match status" value="1"/>
</dbReference>
<comment type="caution">
    <text evidence="11">The sequence shown here is derived from an EMBL/GenBank/DDBJ whole genome shotgun (WGS) entry which is preliminary data.</text>
</comment>
<keyword evidence="8 10" id="KW-1133">Transmembrane helix</keyword>
<dbReference type="PANTHER" id="PTHR11434:SF16">
    <property type="entry name" value="NADH-UBIQUINONE OXIDOREDUCTASE CHAIN 4L"/>
    <property type="match status" value="1"/>
</dbReference>
<dbReference type="GO" id="GO:0048038">
    <property type="term" value="F:quinone binding"/>
    <property type="evidence" value="ECO:0007669"/>
    <property type="project" value="UniProtKB-KW"/>
</dbReference>
<accession>A0A556MZZ8</accession>
<reference evidence="11 12" key="1">
    <citation type="submission" date="2019-07" db="EMBL/GenBank/DDBJ databases">
        <authorList>
            <person name="Huq M.A."/>
        </authorList>
    </citation>
    <scope>NUCLEOTIDE SEQUENCE [LARGE SCALE GENOMIC DNA]</scope>
    <source>
        <strain evidence="11 12">MAH-3</strain>
    </source>
</reference>
<dbReference type="GO" id="GO:0042773">
    <property type="term" value="P:ATP synthesis coupled electron transport"/>
    <property type="evidence" value="ECO:0007669"/>
    <property type="project" value="InterPro"/>
</dbReference>
<dbReference type="Pfam" id="PF00420">
    <property type="entry name" value="Oxidored_q2"/>
    <property type="match status" value="1"/>
</dbReference>
<dbReference type="NCBIfam" id="NF004323">
    <property type="entry name" value="PRK05715.1-5"/>
    <property type="match status" value="1"/>
</dbReference>
<dbReference type="Proteomes" id="UP000316008">
    <property type="component" value="Unassembled WGS sequence"/>
</dbReference>
<dbReference type="EC" id="7.1.1.-" evidence="10"/>
<evidence type="ECO:0000256" key="4">
    <source>
        <dbReference type="ARBA" id="ARBA00022448"/>
    </source>
</evidence>
<evidence type="ECO:0000256" key="3">
    <source>
        <dbReference type="ARBA" id="ARBA00010519"/>
    </source>
</evidence>
<evidence type="ECO:0000256" key="10">
    <source>
        <dbReference type="HAMAP-Rule" id="MF_01456"/>
    </source>
</evidence>
<keyword evidence="10" id="KW-1003">Cell membrane</keyword>
<keyword evidence="9 10" id="KW-0472">Membrane</keyword>
<comment type="subunit">
    <text evidence="10">NDH-1 is composed of 14 different subunits. Subunits NuoA, H, J, K, L, M, N constitute the membrane sector of the complex.</text>
</comment>
<dbReference type="InterPro" id="IPR001133">
    <property type="entry name" value="NADH_UbQ_OxRdtase_chain4L/K"/>
</dbReference>
<comment type="subcellular location">
    <subcellularLocation>
        <location evidence="10">Cell membrane</location>
        <topology evidence="10">Multi-pass membrane protein</topology>
    </subcellularLocation>
    <subcellularLocation>
        <location evidence="2">Membrane</location>
        <topology evidence="2">Multi-pass membrane protein</topology>
    </subcellularLocation>
</comment>
<dbReference type="GO" id="GO:0050136">
    <property type="term" value="F:NADH dehydrogenase (quinone) (non-electrogenic) activity"/>
    <property type="evidence" value="ECO:0007669"/>
    <property type="project" value="UniProtKB-UniRule"/>
</dbReference>
<dbReference type="InterPro" id="IPR039428">
    <property type="entry name" value="NUOK/Mnh_C1-like"/>
</dbReference>
<keyword evidence="10" id="KW-0520">NAD</keyword>
<evidence type="ECO:0000256" key="6">
    <source>
        <dbReference type="ARBA" id="ARBA00022719"/>
    </source>
</evidence>
<keyword evidence="5 10" id="KW-0812">Transmembrane</keyword>
<feature type="transmembrane region" description="Helical" evidence="10">
    <location>
        <begin position="15"/>
        <end position="33"/>
    </location>
</feature>
<dbReference type="Gene3D" id="1.10.287.3510">
    <property type="match status" value="1"/>
</dbReference>
<evidence type="ECO:0000256" key="8">
    <source>
        <dbReference type="ARBA" id="ARBA00022989"/>
    </source>
</evidence>
<evidence type="ECO:0000256" key="7">
    <source>
        <dbReference type="ARBA" id="ARBA00022967"/>
    </source>
</evidence>
<evidence type="ECO:0000256" key="5">
    <source>
        <dbReference type="ARBA" id="ARBA00022692"/>
    </source>
</evidence>